<evidence type="ECO:0000259" key="1">
    <source>
        <dbReference type="SMART" id="SM00849"/>
    </source>
</evidence>
<comment type="caution">
    <text evidence="2">The sequence shown here is derived from an EMBL/GenBank/DDBJ whole genome shotgun (WGS) entry which is preliminary data.</text>
</comment>
<dbReference type="PANTHER" id="PTHR11203">
    <property type="entry name" value="CLEAVAGE AND POLYADENYLATION SPECIFICITY FACTOR FAMILY MEMBER"/>
    <property type="match status" value="1"/>
</dbReference>
<organism evidence="2">
    <name type="scientific">marine sediment metagenome</name>
    <dbReference type="NCBI Taxonomy" id="412755"/>
    <lineage>
        <taxon>unclassified sequences</taxon>
        <taxon>metagenomes</taxon>
        <taxon>ecological metagenomes</taxon>
    </lineage>
</organism>
<dbReference type="EMBL" id="LAZR01002024">
    <property type="protein sequence ID" value="KKN35638.1"/>
    <property type="molecule type" value="Genomic_DNA"/>
</dbReference>
<dbReference type="InterPro" id="IPR050698">
    <property type="entry name" value="MBL"/>
</dbReference>
<dbReference type="PANTHER" id="PTHR11203:SF37">
    <property type="entry name" value="INTEGRATOR COMPLEX SUBUNIT 11"/>
    <property type="match status" value="1"/>
</dbReference>
<protein>
    <recommendedName>
        <fullName evidence="1">Metallo-beta-lactamase domain-containing protein</fullName>
    </recommendedName>
</protein>
<dbReference type="GO" id="GO:0004521">
    <property type="term" value="F:RNA endonuclease activity"/>
    <property type="evidence" value="ECO:0007669"/>
    <property type="project" value="TreeGrafter"/>
</dbReference>
<dbReference type="AlphaFoldDB" id="A0A0F9T2D9"/>
<gene>
    <name evidence="2" type="ORF">LCGC14_0781670</name>
</gene>
<proteinExistence type="predicted"/>
<dbReference type="SUPFAM" id="SSF56281">
    <property type="entry name" value="Metallo-hydrolase/oxidoreductase"/>
    <property type="match status" value="1"/>
</dbReference>
<dbReference type="Gene3D" id="3.60.15.10">
    <property type="entry name" value="Ribonuclease Z/Hydroxyacylglutathione hydrolase-like"/>
    <property type="match status" value="1"/>
</dbReference>
<sequence>MSNEEFKFLDNKILIENREEISSSFKISVYKSKLIYMSNKKVPQKEFNIVITEFFNNNKYISNQTKKSVSKIIYSHKARIIIVITQSGRDIITNRDQLIRDYGWFFFVEKKNKPGQGAKKKGKGKSRAREEKTISSEGYVSEDINIILKQKENMRGLYRTKEYRQYIKLIKSGNTTQLPIKDVLDDFFHTDKLVPIEEKKAIRKIIYYQKEKVIVIKSLIGDLMYANLEALVKKYGWYLYITGVPVGKSDLCIAIDKIEKRYNLDYFSEISIVEDLNDSKDIRITIYPIVLKPNHNCHIIGLGKFNILLDCGLSEKDEEKEIEGDFRYIDEYLRNLPKLIKEAESEKINNVSDNSDSYEVVQDDDSENPKIDAIFISHSHYDHISGLKELVKLYPDIPILSSRITVDLFLLRDSKFNKQENHEEIEEEEYQNIVKNIIYVENGTKIEFKDKNCFFSFFHAGHMPGALMILVKANNFRLLYTGDYTYHDITPFAGTKRFLKQISRPIDYLLIDGTSAQEDFGNITDQFHSLILFLEQKAEYGDNSLIGADPSSLAISFMLTFWRYFRKLQLRRDYKNRPNIYVDMMVRKNIQVINHRYEYIYGPISRLIKDKANPFNSIKFRWFDHSNLDFLRKKNNIIISHPPDLSYGLIRNIINSVGRNPHNFVFLAGSIHEKPGSDLLEGSEEIEFSETWKMPFRAFLLNTFAPNIKIKLHADKNQLREMITALEPKEVCFFHQSAKKLVKAAEFVKELGVEKVYLPRKRKLLILN</sequence>
<reference evidence="2" key="1">
    <citation type="journal article" date="2015" name="Nature">
        <title>Complex archaea that bridge the gap between prokaryotes and eukaryotes.</title>
        <authorList>
            <person name="Spang A."/>
            <person name="Saw J.H."/>
            <person name="Jorgensen S.L."/>
            <person name="Zaremba-Niedzwiedzka K."/>
            <person name="Martijn J."/>
            <person name="Lind A.E."/>
            <person name="van Eijk R."/>
            <person name="Schleper C."/>
            <person name="Guy L."/>
            <person name="Ettema T.J."/>
        </authorList>
    </citation>
    <scope>NUCLEOTIDE SEQUENCE</scope>
</reference>
<evidence type="ECO:0000313" key="2">
    <source>
        <dbReference type="EMBL" id="KKN35638.1"/>
    </source>
</evidence>
<name>A0A0F9T2D9_9ZZZZ</name>
<dbReference type="InterPro" id="IPR036866">
    <property type="entry name" value="RibonucZ/Hydroxyglut_hydro"/>
</dbReference>
<feature type="domain" description="Metallo-beta-lactamase" evidence="1">
    <location>
        <begin position="294"/>
        <end position="513"/>
    </location>
</feature>
<dbReference type="Gene3D" id="3.40.50.10890">
    <property type="match status" value="1"/>
</dbReference>
<dbReference type="InterPro" id="IPR001279">
    <property type="entry name" value="Metallo-B-lactamas"/>
</dbReference>
<dbReference type="SMART" id="SM00849">
    <property type="entry name" value="Lactamase_B"/>
    <property type="match status" value="1"/>
</dbReference>
<accession>A0A0F9T2D9</accession>
<dbReference type="Pfam" id="PF00753">
    <property type="entry name" value="Lactamase_B"/>
    <property type="match status" value="1"/>
</dbReference>